<proteinExistence type="predicted"/>
<dbReference type="InterPro" id="IPR011231">
    <property type="entry name" value="Phage_VT1-Sakai_H0018"/>
</dbReference>
<keyword evidence="2" id="KW-1185">Reference proteome</keyword>
<dbReference type="Pfam" id="PF09956">
    <property type="entry name" value="Phage_cement_2"/>
    <property type="match status" value="1"/>
</dbReference>
<dbReference type="RefSeq" id="WP_094365516.1">
    <property type="nucleotide sequence ID" value="NZ_NMVQ01000047.1"/>
</dbReference>
<dbReference type="Proteomes" id="UP000216311">
    <property type="component" value="Unassembled WGS sequence"/>
</dbReference>
<name>A0A255GLD8_9ACTN</name>
<gene>
    <name evidence="1" type="ORF">CGZ93_17875</name>
</gene>
<dbReference type="OrthoDB" id="5074152at2"/>
<dbReference type="EMBL" id="NMVQ01000047">
    <property type="protein sequence ID" value="OYO16629.1"/>
    <property type="molecule type" value="Genomic_DNA"/>
</dbReference>
<evidence type="ECO:0000313" key="1">
    <source>
        <dbReference type="EMBL" id="OYO16629.1"/>
    </source>
</evidence>
<organism evidence="1 2">
    <name type="scientific">Enemella dayhoffiae</name>
    <dbReference type="NCBI Taxonomy" id="2016507"/>
    <lineage>
        <taxon>Bacteria</taxon>
        <taxon>Bacillati</taxon>
        <taxon>Actinomycetota</taxon>
        <taxon>Actinomycetes</taxon>
        <taxon>Propionibacteriales</taxon>
        <taxon>Propionibacteriaceae</taxon>
        <taxon>Enemella</taxon>
    </lineage>
</organism>
<sequence length="117" mass="11476">MGDYLPRFKPGEAVSFNATTALTGGQLVELTGPRSVGVAAAASTKVVGVAAFDCKVGDRVLVHSGGVQRPVASAAIAAGDQVQAAANGQAATGTTAPIGLALTAATAGARVEVQMNR</sequence>
<reference evidence="1 2" key="1">
    <citation type="submission" date="2017-07" db="EMBL/GenBank/DDBJ databases">
        <title>Draft whole genome sequences of clinical Proprionibacteriaceae strains.</title>
        <authorList>
            <person name="Bernier A.-M."/>
            <person name="Bernard K."/>
            <person name="Domingo M.-C."/>
        </authorList>
    </citation>
    <scope>NUCLEOTIDE SEQUENCE [LARGE SCALE GENOMIC DNA]</scope>
    <source>
        <strain evidence="1 2">NML 130396</strain>
    </source>
</reference>
<protein>
    <submittedName>
        <fullName evidence="1">DUF2190 domain-containing protein</fullName>
    </submittedName>
</protein>
<accession>A0A255GLD8</accession>
<evidence type="ECO:0000313" key="2">
    <source>
        <dbReference type="Proteomes" id="UP000216311"/>
    </source>
</evidence>
<comment type="caution">
    <text evidence="1">The sequence shown here is derived from an EMBL/GenBank/DDBJ whole genome shotgun (WGS) entry which is preliminary data.</text>
</comment>
<dbReference type="AlphaFoldDB" id="A0A255GLD8"/>